<evidence type="ECO:0000313" key="2">
    <source>
        <dbReference type="Proteomes" id="UP000075604"/>
    </source>
</evidence>
<protein>
    <submittedName>
        <fullName evidence="1">Uncharacterized protein</fullName>
    </submittedName>
</protein>
<dbReference type="AlphaFoldDB" id="A0A150P4K6"/>
<gene>
    <name evidence="1" type="ORF">BE04_22750</name>
</gene>
<sequence length="111" mass="11302">MQCAARDLGRVTAAEAGTTSATRRVRVAPAQAVMATLHPTMRQNGAPRKLGEPCFPQTSAPRLSSEQADALWARQAALQAEASGVLAALDLLACASCPAGCGVKAAPSMLG</sequence>
<accession>A0A150P4K6</accession>
<name>A0A150P4K6_SORCE</name>
<organism evidence="1 2">
    <name type="scientific">Sorangium cellulosum</name>
    <name type="common">Polyangium cellulosum</name>
    <dbReference type="NCBI Taxonomy" id="56"/>
    <lineage>
        <taxon>Bacteria</taxon>
        <taxon>Pseudomonadati</taxon>
        <taxon>Myxococcota</taxon>
        <taxon>Polyangia</taxon>
        <taxon>Polyangiales</taxon>
        <taxon>Polyangiaceae</taxon>
        <taxon>Sorangium</taxon>
    </lineage>
</organism>
<dbReference type="EMBL" id="JELX01004033">
    <property type="protein sequence ID" value="KYF50600.1"/>
    <property type="molecule type" value="Genomic_DNA"/>
</dbReference>
<proteinExistence type="predicted"/>
<comment type="caution">
    <text evidence="1">The sequence shown here is derived from an EMBL/GenBank/DDBJ whole genome shotgun (WGS) entry which is preliminary data.</text>
</comment>
<dbReference type="Proteomes" id="UP000075604">
    <property type="component" value="Unassembled WGS sequence"/>
</dbReference>
<evidence type="ECO:0000313" key="1">
    <source>
        <dbReference type="EMBL" id="KYF50600.1"/>
    </source>
</evidence>
<reference evidence="1 2" key="1">
    <citation type="submission" date="2014-02" db="EMBL/GenBank/DDBJ databases">
        <title>The small core and large imbalanced accessory genome model reveals a collaborative survival strategy of Sorangium cellulosum strains in nature.</title>
        <authorList>
            <person name="Han K."/>
            <person name="Peng R."/>
            <person name="Blom J."/>
            <person name="Li Y.-Z."/>
        </authorList>
    </citation>
    <scope>NUCLEOTIDE SEQUENCE [LARGE SCALE GENOMIC DNA]</scope>
    <source>
        <strain evidence="1 2">So0157-18</strain>
    </source>
</reference>